<name>E7D1S1_LATHE</name>
<evidence type="ECO:0000313" key="3">
    <source>
        <dbReference type="EMBL" id="ADV40315.1"/>
    </source>
</evidence>
<dbReference type="EMBL" id="HQ006025">
    <property type="protein sequence ID" value="ADV40315.1"/>
    <property type="molecule type" value="mRNA"/>
</dbReference>
<proteinExistence type="evidence at transcript level"/>
<feature type="chain" id="PRO_5003216595" evidence="2">
    <location>
        <begin position="20"/>
        <end position="120"/>
    </location>
</feature>
<organism evidence="3">
    <name type="scientific">Latrodectus hesperus</name>
    <name type="common">Western black widow spider</name>
    <dbReference type="NCBI Taxonomy" id="256737"/>
    <lineage>
        <taxon>Eukaryota</taxon>
        <taxon>Metazoa</taxon>
        <taxon>Ecdysozoa</taxon>
        <taxon>Arthropoda</taxon>
        <taxon>Chelicerata</taxon>
        <taxon>Arachnida</taxon>
        <taxon>Araneae</taxon>
        <taxon>Araneomorphae</taxon>
        <taxon>Entelegynae</taxon>
        <taxon>Araneoidea</taxon>
        <taxon>Theridiidae</taxon>
        <taxon>Latrodectus</taxon>
    </lineage>
</organism>
<feature type="region of interest" description="Disordered" evidence="1">
    <location>
        <begin position="75"/>
        <end position="97"/>
    </location>
</feature>
<sequence length="120" mass="13383">MYLSISLILLISPFITCESEEDTSRGEICLPKCKENVCPLYVCGEDFRAVYVGCNCCKTCVTALKKGEKCDYDIEPEPEGPQGPEGPRVTTNEPICDKGLRCHPVSERCVKDNRNKDDKC</sequence>
<evidence type="ECO:0000256" key="2">
    <source>
        <dbReference type="SAM" id="SignalP"/>
    </source>
</evidence>
<reference evidence="3" key="1">
    <citation type="submission" date="2010-07" db="EMBL/GenBank/DDBJ databases">
        <title>Identification of Proteins Involved in Black Widow Spider Wrapping Silk Fibers.</title>
        <authorList>
            <person name="Nguyen A."/>
            <person name="Verduzco A."/>
            <person name="Vierra C."/>
        </authorList>
    </citation>
    <scope>NUCLEOTIDE SEQUENCE</scope>
</reference>
<protein>
    <submittedName>
        <fullName evidence="3">Uncharacterized protein</fullName>
    </submittedName>
</protein>
<accession>E7D1S1</accession>
<evidence type="ECO:0000256" key="1">
    <source>
        <dbReference type="SAM" id="MobiDB-lite"/>
    </source>
</evidence>
<feature type="signal peptide" evidence="2">
    <location>
        <begin position="1"/>
        <end position="19"/>
    </location>
</feature>
<keyword evidence="2" id="KW-0732">Signal</keyword>
<dbReference type="AlphaFoldDB" id="E7D1S1"/>